<comment type="caution">
    <text evidence="1">The sequence shown here is derived from an EMBL/GenBank/DDBJ whole genome shotgun (WGS) entry which is preliminary data.</text>
</comment>
<keyword evidence="2" id="KW-1185">Reference proteome</keyword>
<evidence type="ECO:0000313" key="1">
    <source>
        <dbReference type="EMBL" id="MFC0474486.1"/>
    </source>
</evidence>
<organism evidence="1 2">
    <name type="scientific">Robertmurraya beringensis</name>
    <dbReference type="NCBI Taxonomy" id="641660"/>
    <lineage>
        <taxon>Bacteria</taxon>
        <taxon>Bacillati</taxon>
        <taxon>Bacillota</taxon>
        <taxon>Bacilli</taxon>
        <taxon>Bacillales</taxon>
        <taxon>Bacillaceae</taxon>
        <taxon>Robertmurraya</taxon>
    </lineage>
</organism>
<sequence length="225" mass="24709">MYQNYTRAWNHYPSRATSSNEIRVIGEGTVDIQPDQADVIIGIITENKELVPAQRENAQVSAAVVDALLSLQIPREKIRTSDYSIFPQYDFVDGVQTFRNYKVEHRLTVTLSNMDQIGMVVDKAIESGANSILAINFSAKNVLNQEQQALTLAVHDATQKAAAIAQSLRVQLNHPPILIIEGGSAVNIPEPLYSTMPMVKGVSTTIEPGLLQVKATITAVFQFTS</sequence>
<dbReference type="InterPro" id="IPR007497">
    <property type="entry name" value="SIMPL/DUF541"/>
</dbReference>
<dbReference type="EMBL" id="JBHLUU010000015">
    <property type="protein sequence ID" value="MFC0474486.1"/>
    <property type="molecule type" value="Genomic_DNA"/>
</dbReference>
<dbReference type="Gene3D" id="3.30.110.170">
    <property type="entry name" value="Protein of unknown function (DUF541), domain 1"/>
    <property type="match status" value="1"/>
</dbReference>
<dbReference type="RefSeq" id="WP_160546564.1">
    <property type="nucleotide sequence ID" value="NZ_JBHLUU010000015.1"/>
</dbReference>
<dbReference type="PANTHER" id="PTHR34387">
    <property type="entry name" value="SLR1258 PROTEIN"/>
    <property type="match status" value="1"/>
</dbReference>
<accession>A0ABV6KME4</accession>
<gene>
    <name evidence="1" type="ORF">ACFFHF_04140</name>
</gene>
<name>A0ABV6KME4_9BACI</name>
<dbReference type="PANTHER" id="PTHR34387:SF1">
    <property type="entry name" value="PERIPLASMIC IMMUNOGENIC PROTEIN"/>
    <property type="match status" value="1"/>
</dbReference>
<proteinExistence type="predicted"/>
<dbReference type="Gene3D" id="3.30.70.2970">
    <property type="entry name" value="Protein of unknown function (DUF541), domain 2"/>
    <property type="match status" value="1"/>
</dbReference>
<reference evidence="1 2" key="1">
    <citation type="submission" date="2024-09" db="EMBL/GenBank/DDBJ databases">
        <authorList>
            <person name="Sun Q."/>
            <person name="Mori K."/>
        </authorList>
    </citation>
    <scope>NUCLEOTIDE SEQUENCE [LARGE SCALE GENOMIC DNA]</scope>
    <source>
        <strain evidence="1 2">CGMCC 1.9126</strain>
    </source>
</reference>
<evidence type="ECO:0000313" key="2">
    <source>
        <dbReference type="Proteomes" id="UP001589738"/>
    </source>
</evidence>
<dbReference type="Proteomes" id="UP001589738">
    <property type="component" value="Unassembled WGS sequence"/>
</dbReference>
<protein>
    <submittedName>
        <fullName evidence="1">SIMPL domain-containing protein</fullName>
    </submittedName>
</protein>
<dbReference type="InterPro" id="IPR052022">
    <property type="entry name" value="26kDa_periplasmic_antigen"/>
</dbReference>
<dbReference type="Pfam" id="PF04402">
    <property type="entry name" value="SIMPL"/>
    <property type="match status" value="1"/>
</dbReference>